<proteinExistence type="inferred from homology"/>
<dbReference type="GO" id="GO:0005524">
    <property type="term" value="F:ATP binding"/>
    <property type="evidence" value="ECO:0007669"/>
    <property type="project" value="UniProtKB-KW"/>
</dbReference>
<comment type="pathway">
    <text evidence="1">Cofactor biosynthesis; (R)-pantothenate biosynthesis; (R)-pantothenate from (R)-pantoate and beta-alanine: step 1/1.</text>
</comment>
<keyword evidence="5" id="KW-0566">Pantothenate biosynthesis</keyword>
<dbReference type="Pfam" id="PF02569">
    <property type="entry name" value="Pantoate_ligase"/>
    <property type="match status" value="1"/>
</dbReference>
<comment type="catalytic activity">
    <reaction evidence="8">
        <text>(R)-pantoate + beta-alanine + ATP = (R)-pantothenate + AMP + diphosphate + H(+)</text>
        <dbReference type="Rhea" id="RHEA:10912"/>
        <dbReference type="ChEBI" id="CHEBI:15378"/>
        <dbReference type="ChEBI" id="CHEBI:15980"/>
        <dbReference type="ChEBI" id="CHEBI:29032"/>
        <dbReference type="ChEBI" id="CHEBI:30616"/>
        <dbReference type="ChEBI" id="CHEBI:33019"/>
        <dbReference type="ChEBI" id="CHEBI:57966"/>
        <dbReference type="ChEBI" id="CHEBI:456215"/>
        <dbReference type="EC" id="6.3.2.1"/>
    </reaction>
</comment>
<evidence type="ECO:0000256" key="3">
    <source>
        <dbReference type="ARBA" id="ARBA00012219"/>
    </source>
</evidence>
<evidence type="ECO:0000256" key="2">
    <source>
        <dbReference type="ARBA" id="ARBA00009256"/>
    </source>
</evidence>
<dbReference type="PANTHER" id="PTHR21299:SF1">
    <property type="entry name" value="PANTOATE--BETA-ALANINE LIGASE"/>
    <property type="match status" value="1"/>
</dbReference>
<dbReference type="NCBIfam" id="TIGR00018">
    <property type="entry name" value="panC"/>
    <property type="match status" value="1"/>
</dbReference>
<sequence>TETLSVIVSIFVNPTQFSPQEDFATYPRDPERDLALLEKENVGVVFMPSAQEMYPEGFSSSVAVEGITERLEGKPRPGHFRGVTTVVAKLFNIVQPDRAYFGQKDAQQLAVIRKVVSDLNMNLEIVAVPTVREPDGLAMSSRNTNLTPEERKAAPVLWKALCLARGHWENGEKDAARLRQEMTTLIEREPFAQIEYVSIADPETPEELAKIAEPALVSLAVRIGGTRLIDNTMLGG</sequence>
<comment type="caution">
    <text evidence="9">The sequence shown here is derived from an EMBL/GenBank/DDBJ whole genome shotgun (WGS) entry which is preliminary data.</text>
</comment>
<dbReference type="CDD" id="cd00560">
    <property type="entry name" value="PanC"/>
    <property type="match status" value="1"/>
</dbReference>
<evidence type="ECO:0000313" key="9">
    <source>
        <dbReference type="EMBL" id="GAI96176.1"/>
    </source>
</evidence>
<evidence type="ECO:0000256" key="8">
    <source>
        <dbReference type="ARBA" id="ARBA00048258"/>
    </source>
</evidence>
<dbReference type="InterPro" id="IPR014729">
    <property type="entry name" value="Rossmann-like_a/b/a_fold"/>
</dbReference>
<name>X1TXS8_9ZZZZ</name>
<dbReference type="EMBL" id="BARW01022152">
    <property type="protein sequence ID" value="GAI96176.1"/>
    <property type="molecule type" value="Genomic_DNA"/>
</dbReference>
<dbReference type="InterPro" id="IPR042176">
    <property type="entry name" value="Pantoate_ligase_C"/>
</dbReference>
<comment type="similarity">
    <text evidence="2">Belongs to the pantothenate synthetase family.</text>
</comment>
<dbReference type="PANTHER" id="PTHR21299">
    <property type="entry name" value="CYTIDYLATE KINASE/PANTOATE-BETA-ALANINE LIGASE"/>
    <property type="match status" value="1"/>
</dbReference>
<dbReference type="GO" id="GO:0015940">
    <property type="term" value="P:pantothenate biosynthetic process"/>
    <property type="evidence" value="ECO:0007669"/>
    <property type="project" value="UniProtKB-UniPathway"/>
</dbReference>
<dbReference type="AlphaFoldDB" id="X1TXS8"/>
<dbReference type="Gene3D" id="3.40.50.620">
    <property type="entry name" value="HUPs"/>
    <property type="match status" value="1"/>
</dbReference>
<dbReference type="GO" id="GO:0005829">
    <property type="term" value="C:cytosol"/>
    <property type="evidence" value="ECO:0007669"/>
    <property type="project" value="TreeGrafter"/>
</dbReference>
<organism evidence="9">
    <name type="scientific">marine sediment metagenome</name>
    <dbReference type="NCBI Taxonomy" id="412755"/>
    <lineage>
        <taxon>unclassified sequences</taxon>
        <taxon>metagenomes</taxon>
        <taxon>ecological metagenomes</taxon>
    </lineage>
</organism>
<keyword evidence="6" id="KW-0547">Nucleotide-binding</keyword>
<reference evidence="9" key="1">
    <citation type="journal article" date="2014" name="Front. Microbiol.">
        <title>High frequency of phylogenetically diverse reductive dehalogenase-homologous genes in deep subseafloor sedimentary metagenomes.</title>
        <authorList>
            <person name="Kawai M."/>
            <person name="Futagami T."/>
            <person name="Toyoda A."/>
            <person name="Takaki Y."/>
            <person name="Nishi S."/>
            <person name="Hori S."/>
            <person name="Arai W."/>
            <person name="Tsubouchi T."/>
            <person name="Morono Y."/>
            <person name="Uchiyama I."/>
            <person name="Ito T."/>
            <person name="Fujiyama A."/>
            <person name="Inagaki F."/>
            <person name="Takami H."/>
        </authorList>
    </citation>
    <scope>NUCLEOTIDE SEQUENCE</scope>
    <source>
        <strain evidence="9">Expedition CK06-06</strain>
    </source>
</reference>
<keyword evidence="7" id="KW-0067">ATP-binding</keyword>
<dbReference type="UniPathway" id="UPA00028">
    <property type="reaction ID" value="UER00005"/>
</dbReference>
<evidence type="ECO:0000256" key="5">
    <source>
        <dbReference type="ARBA" id="ARBA00022655"/>
    </source>
</evidence>
<evidence type="ECO:0000256" key="6">
    <source>
        <dbReference type="ARBA" id="ARBA00022741"/>
    </source>
</evidence>
<dbReference type="HAMAP" id="MF_00158">
    <property type="entry name" value="PanC"/>
    <property type="match status" value="1"/>
</dbReference>
<protein>
    <recommendedName>
        <fullName evidence="3">pantoate--beta-alanine ligase (AMP-forming)</fullName>
        <ecNumber evidence="3">6.3.2.1</ecNumber>
    </recommendedName>
</protein>
<accession>X1TXS8</accession>
<dbReference type="SUPFAM" id="SSF52374">
    <property type="entry name" value="Nucleotidylyl transferase"/>
    <property type="match status" value="1"/>
</dbReference>
<dbReference type="GO" id="GO:0004592">
    <property type="term" value="F:pantoate-beta-alanine ligase activity"/>
    <property type="evidence" value="ECO:0007669"/>
    <property type="project" value="UniProtKB-EC"/>
</dbReference>
<keyword evidence="4" id="KW-0436">Ligase</keyword>
<evidence type="ECO:0000256" key="1">
    <source>
        <dbReference type="ARBA" id="ARBA00004990"/>
    </source>
</evidence>
<dbReference type="EC" id="6.3.2.1" evidence="3"/>
<dbReference type="InterPro" id="IPR003721">
    <property type="entry name" value="Pantoate_ligase"/>
</dbReference>
<feature type="non-terminal residue" evidence="9">
    <location>
        <position position="1"/>
    </location>
</feature>
<evidence type="ECO:0000256" key="7">
    <source>
        <dbReference type="ARBA" id="ARBA00022840"/>
    </source>
</evidence>
<dbReference type="Gene3D" id="3.30.1300.10">
    <property type="entry name" value="Pantoate-beta-alanine ligase, C-terminal domain"/>
    <property type="match status" value="1"/>
</dbReference>
<gene>
    <name evidence="9" type="ORF">S12H4_37058</name>
</gene>
<evidence type="ECO:0000256" key="4">
    <source>
        <dbReference type="ARBA" id="ARBA00022598"/>
    </source>
</evidence>